<name>A0ABQ4ZC31_9ASTR</name>
<gene>
    <name evidence="1" type="ORF">Tco_0769226</name>
</gene>
<protein>
    <submittedName>
        <fullName evidence="1">Uncharacterized protein</fullName>
    </submittedName>
</protein>
<accession>A0ABQ4ZC31</accession>
<dbReference type="Proteomes" id="UP001151760">
    <property type="component" value="Unassembled WGS sequence"/>
</dbReference>
<evidence type="ECO:0000313" key="1">
    <source>
        <dbReference type="EMBL" id="GJS86590.1"/>
    </source>
</evidence>
<sequence length="229" mass="26774">MRINPTLLQKEETYQRLLPDIFKNFEVNLLYAYRNCILCFLSRLILLGCFGEYYTLHSSGAVLKGRSKNLLKTLPFCEGYVLLLNPTLLQKEETCQVIIDIIKNSICYNAFLITADVLEIYMQQFWYTVKKIKKTTSYKFDLADKKYIVDFEVFRKILGICLKVQGEEFVETPSKESLLTFLIELGYKSQLNKLPNMFVDYMHQPWRTLVAILNKCLSGKTSSNDHLRK</sequence>
<comment type="caution">
    <text evidence="1">The sequence shown here is derived from an EMBL/GenBank/DDBJ whole genome shotgun (WGS) entry which is preliminary data.</text>
</comment>
<reference evidence="1" key="1">
    <citation type="journal article" date="2022" name="Int. J. Mol. Sci.">
        <title>Draft Genome of Tanacetum Coccineum: Genomic Comparison of Closely Related Tanacetum-Family Plants.</title>
        <authorList>
            <person name="Yamashiro T."/>
            <person name="Shiraishi A."/>
            <person name="Nakayama K."/>
            <person name="Satake H."/>
        </authorList>
    </citation>
    <scope>NUCLEOTIDE SEQUENCE</scope>
</reference>
<organism evidence="1 2">
    <name type="scientific">Tanacetum coccineum</name>
    <dbReference type="NCBI Taxonomy" id="301880"/>
    <lineage>
        <taxon>Eukaryota</taxon>
        <taxon>Viridiplantae</taxon>
        <taxon>Streptophyta</taxon>
        <taxon>Embryophyta</taxon>
        <taxon>Tracheophyta</taxon>
        <taxon>Spermatophyta</taxon>
        <taxon>Magnoliopsida</taxon>
        <taxon>eudicotyledons</taxon>
        <taxon>Gunneridae</taxon>
        <taxon>Pentapetalae</taxon>
        <taxon>asterids</taxon>
        <taxon>campanulids</taxon>
        <taxon>Asterales</taxon>
        <taxon>Asteraceae</taxon>
        <taxon>Asteroideae</taxon>
        <taxon>Anthemideae</taxon>
        <taxon>Anthemidinae</taxon>
        <taxon>Tanacetum</taxon>
    </lineage>
</organism>
<proteinExistence type="predicted"/>
<dbReference type="EMBL" id="BQNB010011133">
    <property type="protein sequence ID" value="GJS86590.1"/>
    <property type="molecule type" value="Genomic_DNA"/>
</dbReference>
<reference evidence="1" key="2">
    <citation type="submission" date="2022-01" db="EMBL/GenBank/DDBJ databases">
        <authorList>
            <person name="Yamashiro T."/>
            <person name="Shiraishi A."/>
            <person name="Satake H."/>
            <person name="Nakayama K."/>
        </authorList>
    </citation>
    <scope>NUCLEOTIDE SEQUENCE</scope>
</reference>
<keyword evidence="2" id="KW-1185">Reference proteome</keyword>
<evidence type="ECO:0000313" key="2">
    <source>
        <dbReference type="Proteomes" id="UP001151760"/>
    </source>
</evidence>